<dbReference type="Proteomes" id="UP000634136">
    <property type="component" value="Unassembled WGS sequence"/>
</dbReference>
<protein>
    <submittedName>
        <fullName evidence="1">Uncharacterized protein</fullName>
    </submittedName>
</protein>
<dbReference type="AlphaFoldDB" id="A0A834WNI8"/>
<proteinExistence type="predicted"/>
<dbReference type="EMBL" id="JAAIUW010000006">
    <property type="protein sequence ID" value="KAF7829192.1"/>
    <property type="molecule type" value="Genomic_DNA"/>
</dbReference>
<organism evidence="1 2">
    <name type="scientific">Senna tora</name>
    <dbReference type="NCBI Taxonomy" id="362788"/>
    <lineage>
        <taxon>Eukaryota</taxon>
        <taxon>Viridiplantae</taxon>
        <taxon>Streptophyta</taxon>
        <taxon>Embryophyta</taxon>
        <taxon>Tracheophyta</taxon>
        <taxon>Spermatophyta</taxon>
        <taxon>Magnoliopsida</taxon>
        <taxon>eudicotyledons</taxon>
        <taxon>Gunneridae</taxon>
        <taxon>Pentapetalae</taxon>
        <taxon>rosids</taxon>
        <taxon>fabids</taxon>
        <taxon>Fabales</taxon>
        <taxon>Fabaceae</taxon>
        <taxon>Caesalpinioideae</taxon>
        <taxon>Cassia clade</taxon>
        <taxon>Senna</taxon>
    </lineage>
</organism>
<name>A0A834WNI8_9FABA</name>
<reference evidence="1" key="1">
    <citation type="submission" date="2020-09" db="EMBL/GenBank/DDBJ databases">
        <title>Genome-Enabled Discovery of Anthraquinone Biosynthesis in Senna tora.</title>
        <authorList>
            <person name="Kang S.-H."/>
            <person name="Pandey R.P."/>
            <person name="Lee C.-M."/>
            <person name="Sim J.-S."/>
            <person name="Jeong J.-T."/>
            <person name="Choi B.-S."/>
            <person name="Jung M."/>
            <person name="Ginzburg D."/>
            <person name="Zhao K."/>
            <person name="Won S.Y."/>
            <person name="Oh T.-J."/>
            <person name="Yu Y."/>
            <person name="Kim N.-H."/>
            <person name="Lee O.R."/>
            <person name="Lee T.-H."/>
            <person name="Bashyal P."/>
            <person name="Kim T.-S."/>
            <person name="Lee W.-H."/>
            <person name="Kawkins C."/>
            <person name="Kim C.-K."/>
            <person name="Kim J.S."/>
            <person name="Ahn B.O."/>
            <person name="Rhee S.Y."/>
            <person name="Sohng J.K."/>
        </authorList>
    </citation>
    <scope>NUCLEOTIDE SEQUENCE</scope>
    <source>
        <tissue evidence="1">Leaf</tissue>
    </source>
</reference>
<evidence type="ECO:0000313" key="1">
    <source>
        <dbReference type="EMBL" id="KAF7829192.1"/>
    </source>
</evidence>
<sequence>MPKPKAAQKMDLKMWAEKPKERKPFIMYWEADTFCQPAQA</sequence>
<gene>
    <name evidence="1" type="ORF">G2W53_020356</name>
</gene>
<accession>A0A834WNI8</accession>
<comment type="caution">
    <text evidence="1">The sequence shown here is derived from an EMBL/GenBank/DDBJ whole genome shotgun (WGS) entry which is preliminary data.</text>
</comment>
<evidence type="ECO:0000313" key="2">
    <source>
        <dbReference type="Proteomes" id="UP000634136"/>
    </source>
</evidence>
<keyword evidence="2" id="KW-1185">Reference proteome</keyword>